<dbReference type="Proteomes" id="UP000045051">
    <property type="component" value="Unassembled WGS sequence"/>
</dbReference>
<protein>
    <submittedName>
        <fullName evidence="2">Uncharacterized protein</fullName>
    </submittedName>
</protein>
<dbReference type="AlphaFoldDB" id="A0A0B7I1D5"/>
<keyword evidence="1" id="KW-0472">Membrane</keyword>
<feature type="transmembrane region" description="Helical" evidence="1">
    <location>
        <begin position="7"/>
        <end position="30"/>
    </location>
</feature>
<keyword evidence="1" id="KW-1133">Transmembrane helix</keyword>
<evidence type="ECO:0000313" key="3">
    <source>
        <dbReference type="Proteomes" id="UP000045051"/>
    </source>
</evidence>
<evidence type="ECO:0000256" key="1">
    <source>
        <dbReference type="SAM" id="Phobius"/>
    </source>
</evidence>
<feature type="transmembrane region" description="Helical" evidence="1">
    <location>
        <begin position="101"/>
        <end position="122"/>
    </location>
</feature>
<accession>A0A0B7I1D5</accession>
<name>A0A0B7I1D5_9FLAO</name>
<feature type="transmembrane region" description="Helical" evidence="1">
    <location>
        <begin position="68"/>
        <end position="89"/>
    </location>
</feature>
<dbReference type="EMBL" id="CDOI01000134">
    <property type="protein sequence ID" value="CEN45495.1"/>
    <property type="molecule type" value="Genomic_DNA"/>
</dbReference>
<dbReference type="RefSeq" id="WP_156129763.1">
    <property type="nucleotide sequence ID" value="NZ_CDOI01000134.1"/>
</dbReference>
<organism evidence="2 3">
    <name type="scientific">Capnocytophaga canis</name>
    <dbReference type="NCBI Taxonomy" id="1848903"/>
    <lineage>
        <taxon>Bacteria</taxon>
        <taxon>Pseudomonadati</taxon>
        <taxon>Bacteroidota</taxon>
        <taxon>Flavobacteriia</taxon>
        <taxon>Flavobacteriales</taxon>
        <taxon>Flavobacteriaceae</taxon>
        <taxon>Capnocytophaga</taxon>
    </lineage>
</organism>
<keyword evidence="1" id="KW-0812">Transmembrane</keyword>
<reference evidence="2 3" key="1">
    <citation type="submission" date="2015-01" db="EMBL/GenBank/DDBJ databases">
        <authorList>
            <person name="Xiang T."/>
            <person name="Song Y."/>
            <person name="Huang L."/>
            <person name="Wang B."/>
            <person name="Wu P."/>
        </authorList>
    </citation>
    <scope>NUCLEOTIDE SEQUENCE [LARGE SCALE GENOMIC DNA]</scope>
    <source>
        <strain evidence="2 3">CcD38</strain>
    </source>
</reference>
<gene>
    <name evidence="2" type="ORF">CCAND38_240059</name>
</gene>
<proteinExistence type="predicted"/>
<keyword evidence="3" id="KW-1185">Reference proteome</keyword>
<sequence length="126" mass="14402">MKSFVRFFLTVCVVIALTQFLMDLLIKQYALNLFSSVEKICLFHLILSLGVLTIIYTVHRLRPKYTSFAFLGTAFLRMGTMIVFVLPLAKAVEQTPITDVIFLMVPYFILTTIEAIFTVKLIRNAT</sequence>
<evidence type="ECO:0000313" key="2">
    <source>
        <dbReference type="EMBL" id="CEN45495.1"/>
    </source>
</evidence>
<feature type="transmembrane region" description="Helical" evidence="1">
    <location>
        <begin position="42"/>
        <end position="61"/>
    </location>
</feature>